<organism evidence="1 2">
    <name type="scientific">Cellulomonas wangleii</name>
    <dbReference type="NCBI Taxonomy" id="2816956"/>
    <lineage>
        <taxon>Bacteria</taxon>
        <taxon>Bacillati</taxon>
        <taxon>Actinomycetota</taxon>
        <taxon>Actinomycetes</taxon>
        <taxon>Micrococcales</taxon>
        <taxon>Cellulomonadaceae</taxon>
        <taxon>Cellulomonas</taxon>
    </lineage>
</organism>
<proteinExistence type="predicted"/>
<evidence type="ECO:0008006" key="3">
    <source>
        <dbReference type="Google" id="ProtNLM"/>
    </source>
</evidence>
<dbReference type="EMBL" id="CP074405">
    <property type="protein sequence ID" value="QVI62060.1"/>
    <property type="molecule type" value="Genomic_DNA"/>
</dbReference>
<dbReference type="Proteomes" id="UP000677804">
    <property type="component" value="Chromosome"/>
</dbReference>
<gene>
    <name evidence="1" type="ORF">KG103_16860</name>
</gene>
<accession>A0ABX8D3N3</accession>
<evidence type="ECO:0000313" key="2">
    <source>
        <dbReference type="Proteomes" id="UP000677804"/>
    </source>
</evidence>
<evidence type="ECO:0000313" key="1">
    <source>
        <dbReference type="EMBL" id="QVI62060.1"/>
    </source>
</evidence>
<reference evidence="1 2" key="1">
    <citation type="submission" date="2021-05" db="EMBL/GenBank/DDBJ databases">
        <title>Novel species in genus Cellulomonas.</title>
        <authorList>
            <person name="Zhang G."/>
        </authorList>
    </citation>
    <scope>NUCLEOTIDE SEQUENCE [LARGE SCALE GENOMIC DNA]</scope>
    <source>
        <strain evidence="2">zg-ZUI222</strain>
    </source>
</reference>
<protein>
    <recommendedName>
        <fullName evidence="3">Nucleotidyltransferase</fullName>
    </recommendedName>
</protein>
<name>A0ABX8D3N3_9CELL</name>
<sequence>MRSRSARSFAEQALARLAVHLGEEERSAIVVVGGLNPELLAPVTEAPHQGTADVDLVVQVGMVYDRGDMDFGWLERALTAAEFAPVGEGRGWQWVTAVGGSAVRVDLLTDVLDHRGQQLALPGCTRATVMNVAGPSPALRAPVVRRLPVDLPEEVTPSEVDVQFANLGAYLLAKSAAVIGRREDRDPYDLGFVVVHNHAGGALAAARAAYAELPAGRELEFAAGFRAALRQLTEPGGSAARIYAEQRSLDGDALPLEVLAADAASAAAQCLAEFDRLVHDPAGRPAQPLNPFVRSADL</sequence>
<dbReference type="RefSeq" id="WP_207339628.1">
    <property type="nucleotide sequence ID" value="NZ_CP074405.1"/>
</dbReference>
<keyword evidence="2" id="KW-1185">Reference proteome</keyword>